<evidence type="ECO:0000256" key="7">
    <source>
        <dbReference type="ARBA" id="ARBA00022614"/>
    </source>
</evidence>
<dbReference type="PROSITE" id="PS50011">
    <property type="entry name" value="PROTEIN_KINASE_DOM"/>
    <property type="match status" value="1"/>
</dbReference>
<dbReference type="InterPro" id="IPR036116">
    <property type="entry name" value="FN3_sf"/>
</dbReference>
<evidence type="ECO:0000256" key="13">
    <source>
        <dbReference type="ARBA" id="ARBA00022777"/>
    </source>
</evidence>
<keyword evidence="22" id="KW-0807">Transducer</keyword>
<dbReference type="GO" id="GO:0009755">
    <property type="term" value="P:hormone-mediated signaling pathway"/>
    <property type="evidence" value="ECO:0007669"/>
    <property type="project" value="TreeGrafter"/>
</dbReference>
<dbReference type="Pfam" id="PF00041">
    <property type="entry name" value="fn3"/>
    <property type="match status" value="2"/>
</dbReference>
<dbReference type="FunFam" id="1.10.510.10:FF:000089">
    <property type="entry name" value="Tyrosine-protein kinase receptor TYRO3"/>
    <property type="match status" value="1"/>
</dbReference>
<dbReference type="PRINTS" id="PR00373">
    <property type="entry name" value="GLYCHORMONER"/>
</dbReference>
<comment type="caution">
    <text evidence="31">The sequence shown here is derived from an EMBL/GenBank/DDBJ whole genome shotgun (WGS) entry which is preliminary data.</text>
</comment>
<accession>A0AAE0VFI8</accession>
<keyword evidence="6" id="KW-0597">Phosphoprotein</keyword>
<dbReference type="Pfam" id="PF07714">
    <property type="entry name" value="PK_Tyr_Ser-Thr"/>
    <property type="match status" value="1"/>
</dbReference>
<evidence type="ECO:0000256" key="11">
    <source>
        <dbReference type="ARBA" id="ARBA00022737"/>
    </source>
</evidence>
<keyword evidence="17 26" id="KW-0472">Membrane</keyword>
<dbReference type="InterPro" id="IPR003961">
    <property type="entry name" value="FN3_dom"/>
</dbReference>
<dbReference type="InterPro" id="IPR003599">
    <property type="entry name" value="Ig_sub"/>
</dbReference>
<evidence type="ECO:0000313" key="32">
    <source>
        <dbReference type="Proteomes" id="UP001274896"/>
    </source>
</evidence>
<feature type="domain" description="Fibronectin type-III" evidence="30">
    <location>
        <begin position="908"/>
        <end position="997"/>
    </location>
</feature>
<dbReference type="Pfam" id="PF00001">
    <property type="entry name" value="7tm_1"/>
    <property type="match status" value="1"/>
</dbReference>
<dbReference type="InterPro" id="IPR020635">
    <property type="entry name" value="Tyr_kinase_cat_dom"/>
</dbReference>
<dbReference type="InterPro" id="IPR017441">
    <property type="entry name" value="Protein_kinase_ATP_BS"/>
</dbReference>
<feature type="domain" description="Ig-like" evidence="29">
    <location>
        <begin position="625"/>
        <end position="709"/>
    </location>
</feature>
<evidence type="ECO:0000256" key="26">
    <source>
        <dbReference type="SAM" id="Phobius"/>
    </source>
</evidence>
<feature type="region of interest" description="Disordered" evidence="25">
    <location>
        <begin position="1388"/>
        <end position="1408"/>
    </location>
</feature>
<keyword evidence="14 24" id="KW-0067">ATP-binding</keyword>
<dbReference type="SUPFAM" id="SSF52058">
    <property type="entry name" value="L domain-like"/>
    <property type="match status" value="1"/>
</dbReference>
<keyword evidence="18" id="KW-0829">Tyrosine-protein kinase</keyword>
<dbReference type="CDD" id="cd15136">
    <property type="entry name" value="7tmA_Glyco_hormone_R"/>
    <property type="match status" value="1"/>
</dbReference>
<feature type="transmembrane region" description="Helical" evidence="26">
    <location>
        <begin position="436"/>
        <end position="456"/>
    </location>
</feature>
<keyword evidence="11" id="KW-0677">Repeat</keyword>
<feature type="transmembrane region" description="Helical" evidence="26">
    <location>
        <begin position="271"/>
        <end position="292"/>
    </location>
</feature>
<dbReference type="InterPro" id="IPR011009">
    <property type="entry name" value="Kinase-like_dom_sf"/>
</dbReference>
<feature type="binding site" evidence="24">
    <location>
        <position position="1132"/>
    </location>
    <ligand>
        <name>ATP</name>
        <dbReference type="ChEBI" id="CHEBI:30616"/>
    </ligand>
</feature>
<keyword evidence="13" id="KW-0418">Kinase</keyword>
<dbReference type="Gene3D" id="1.10.510.10">
    <property type="entry name" value="Transferase(Phosphotransferase) domain 1"/>
    <property type="match status" value="1"/>
</dbReference>
<dbReference type="GO" id="GO:0008528">
    <property type="term" value="F:G protein-coupled peptide receptor activity"/>
    <property type="evidence" value="ECO:0007669"/>
    <property type="project" value="TreeGrafter"/>
</dbReference>
<evidence type="ECO:0000256" key="16">
    <source>
        <dbReference type="ARBA" id="ARBA00023040"/>
    </source>
</evidence>
<name>A0AAE0VFI8_9TELE</name>
<dbReference type="Proteomes" id="UP001274896">
    <property type="component" value="Unassembled WGS sequence"/>
</dbReference>
<comment type="similarity">
    <text evidence="3">Belongs to the protein kinase superfamily. CAMK Ser/Thr protein kinase family.</text>
</comment>
<evidence type="ECO:0000256" key="10">
    <source>
        <dbReference type="ARBA" id="ARBA00022729"/>
    </source>
</evidence>
<evidence type="ECO:0000256" key="22">
    <source>
        <dbReference type="ARBA" id="ARBA00023224"/>
    </source>
</evidence>
<dbReference type="SUPFAM" id="SSF56112">
    <property type="entry name" value="Protein kinase-like (PK-like)"/>
    <property type="match status" value="1"/>
</dbReference>
<feature type="region of interest" description="Disordered" evidence="25">
    <location>
        <begin position="1463"/>
        <end position="1485"/>
    </location>
</feature>
<feature type="domain" description="G-protein coupled receptors family 1 profile" evidence="28">
    <location>
        <begin position="206"/>
        <end position="453"/>
    </location>
</feature>
<dbReference type="PRINTS" id="PR00237">
    <property type="entry name" value="GPCRRHODOPSN"/>
</dbReference>
<dbReference type="InterPro" id="IPR007110">
    <property type="entry name" value="Ig-like_dom"/>
</dbReference>
<dbReference type="PROSITE" id="PS00109">
    <property type="entry name" value="PROTEIN_KINASE_TYR"/>
    <property type="match status" value="1"/>
</dbReference>
<evidence type="ECO:0000256" key="19">
    <source>
        <dbReference type="ARBA" id="ARBA00023157"/>
    </source>
</evidence>
<evidence type="ECO:0000256" key="6">
    <source>
        <dbReference type="ARBA" id="ARBA00022553"/>
    </source>
</evidence>
<keyword evidence="7" id="KW-0433">Leucine-rich repeat</keyword>
<dbReference type="InterPro" id="IPR000719">
    <property type="entry name" value="Prot_kinase_dom"/>
</dbReference>
<dbReference type="GO" id="GO:0004714">
    <property type="term" value="F:transmembrane receptor protein tyrosine kinase activity"/>
    <property type="evidence" value="ECO:0007669"/>
    <property type="project" value="UniProtKB-EC"/>
</dbReference>
<evidence type="ECO:0000256" key="1">
    <source>
        <dbReference type="ARBA" id="ARBA00004251"/>
    </source>
</evidence>
<dbReference type="PROSITE" id="PS00237">
    <property type="entry name" value="G_PROTEIN_RECEP_F1_1"/>
    <property type="match status" value="1"/>
</dbReference>
<evidence type="ECO:0000256" key="25">
    <source>
        <dbReference type="SAM" id="MobiDB-lite"/>
    </source>
</evidence>
<dbReference type="PANTHER" id="PTHR24372">
    <property type="entry name" value="GLYCOPROTEIN HORMONE RECEPTOR"/>
    <property type="match status" value="1"/>
</dbReference>
<dbReference type="Gene3D" id="3.80.10.10">
    <property type="entry name" value="Ribonuclease Inhibitor"/>
    <property type="match status" value="1"/>
</dbReference>
<dbReference type="SMART" id="SM00409">
    <property type="entry name" value="IG"/>
    <property type="match status" value="2"/>
</dbReference>
<dbReference type="EMBL" id="JAUCMX010000002">
    <property type="protein sequence ID" value="KAK3554673.1"/>
    <property type="molecule type" value="Genomic_DNA"/>
</dbReference>
<evidence type="ECO:0000256" key="5">
    <source>
        <dbReference type="ARBA" id="ARBA00022475"/>
    </source>
</evidence>
<dbReference type="CDD" id="cd00096">
    <property type="entry name" value="Ig"/>
    <property type="match status" value="1"/>
</dbReference>
<evidence type="ECO:0000256" key="9">
    <source>
        <dbReference type="ARBA" id="ARBA00022692"/>
    </source>
</evidence>
<proteinExistence type="inferred from homology"/>
<evidence type="ECO:0000259" key="30">
    <source>
        <dbReference type="PROSITE" id="PS50853"/>
    </source>
</evidence>
<evidence type="ECO:0000259" key="28">
    <source>
        <dbReference type="PROSITE" id="PS50262"/>
    </source>
</evidence>
<feature type="transmembrane region" description="Helical" evidence="26">
    <location>
        <begin position="401"/>
        <end position="424"/>
    </location>
</feature>
<dbReference type="Gene3D" id="3.30.200.20">
    <property type="entry name" value="Phosphorylase Kinase, domain 1"/>
    <property type="match status" value="1"/>
</dbReference>
<evidence type="ECO:0000256" key="15">
    <source>
        <dbReference type="ARBA" id="ARBA00022989"/>
    </source>
</evidence>
<dbReference type="GO" id="GO:0005524">
    <property type="term" value="F:ATP binding"/>
    <property type="evidence" value="ECO:0007669"/>
    <property type="project" value="UniProtKB-UniRule"/>
</dbReference>
<dbReference type="SUPFAM" id="SSF81321">
    <property type="entry name" value="Family A G protein-coupled receptor-like"/>
    <property type="match status" value="1"/>
</dbReference>
<evidence type="ECO:0000256" key="20">
    <source>
        <dbReference type="ARBA" id="ARBA00023170"/>
    </source>
</evidence>
<keyword evidence="8" id="KW-0808">Transferase</keyword>
<keyword evidence="20" id="KW-0675">Receptor</keyword>
<keyword evidence="21" id="KW-0325">Glycoprotein</keyword>
<evidence type="ECO:0000256" key="24">
    <source>
        <dbReference type="PROSITE-ProRule" id="PRU10141"/>
    </source>
</evidence>
<dbReference type="PRINTS" id="PR00109">
    <property type="entry name" value="TYRKINASE"/>
</dbReference>
<dbReference type="InterPro" id="IPR001245">
    <property type="entry name" value="Ser-Thr/Tyr_kinase_cat_dom"/>
</dbReference>
<evidence type="ECO:0000313" key="31">
    <source>
        <dbReference type="EMBL" id="KAK3554673.1"/>
    </source>
</evidence>
<dbReference type="InterPro" id="IPR000276">
    <property type="entry name" value="GPCR_Rhodpsn"/>
</dbReference>
<dbReference type="PROSITE" id="PS50262">
    <property type="entry name" value="G_PROTEIN_RECEP_F1_2"/>
    <property type="match status" value="1"/>
</dbReference>
<keyword evidence="5" id="KW-1003">Cell membrane</keyword>
<dbReference type="SUPFAM" id="SSF48726">
    <property type="entry name" value="Immunoglobulin"/>
    <property type="match status" value="2"/>
</dbReference>
<dbReference type="FunFam" id="1.20.1070.10:FF:000019">
    <property type="entry name" value="Lutropin-choriogonadotropic hormone receptor"/>
    <property type="match status" value="1"/>
</dbReference>
<feature type="domain" description="Protein kinase" evidence="27">
    <location>
        <begin position="1100"/>
        <end position="1370"/>
    </location>
</feature>
<sequence length="1485" mass="164398">MRNLYNNGFREIRKHAFNGTKIDKLTLKNNRKLQIIHRDAFVGAFGPAVLDVSSTALETLPSHGLQSVLMLVARSAFLLKRLPPLNSLESLREAHLTYPSHCCALLSWDTHRESPSSAQRNGSSYCEHQSPLDTDAEKEAFYPDMLDPLSEANFGNVDFDYPDFCQTRPALQCSPEADAFNPCEDIAGFGFLRVAIWFINILAIAGNLTVLLVLFASRCKLTVPRFLMCHLAFADFCIGVYLLMIAIVDLRTRGYYSQHAIEWQTGVGCNIAGFLSVFGGELSIYTLSTITIERWYTITHAMQLERRLALHHAAAIMAAGWLLCLGMALLPIVGISSYSKVSMCLPMDIETPLAQAYVILLLLFNVGAFLVICGCYVRIYMVVRHPEVPGRAADAKIAKRMAVLIFTDFLCMAPISFFAISAAFKVPLITVTNSKILLVLFYPINSCANPFLYAIFTKAFRKDTCILLSSMGCCESKVNMYRMKTYCSENTAKMTSSSVTKGPHTTMWLSSFPHQKCQLHIDGLQKDSSRLLTGLKNPHSIEELDTGLTGFPHSIEELDFISGGRKDLTMASEVLKLLVLGFVSCVVTLAGDVAASGSVESLVVPGRVQSVHLSQEEIQRLRFKPTVGTIQCSEGSEVMFNCSIDLTDMGQDLSILWFKDGREIFDGTQTTVSSHGTVILLSKISIKSVQRADSGEYQCRLSVSNKVIESNPIIVEVAGLPTFTKQPSDVNVTRNSSFMLTCEAVGPPNPVTIIWLLKGQKLNQTSPSPSTITIQGVDSPTQYSCEAHNAKGVTVSREAHVNIKDIPAKVSKITVEKREANKLVLSWTPGHDGFSPLSVCYVTVRELGQKGSPTRVHSMSVPPFSYEITDLKAMTWYNMSVSCTNEIGPSPPSSWVQSNTTEGVPSVAPRNVTVHVNESMLLVRWEAPPPDKINGILQGYNVLVDDGKHIRKIRSMSTEAAVAMQEFNTSYTVEVMACTHAGCGVKSSRHWFFVPAIDMPRPSSSPDRHGSDSVYIVFGIVCAVCLVLILIFGAICLRSRILETQLQSLLGIGGKLSPVVEYRPQRSYNRSAIEMTLTSLGVSEELQTKLQDVMILRNLLVIGKVLGEGEFGSVMEGQLNWPDGTREKVAVKTMKMDNFSQREIEEFLTEAACMKDFKHPNVIRLLGVCLDVGPGHFPRPMVILPFMRYGDLHSFLLRSRLENNQSCLPVPTLVGFMIDIASGMEYLSSRNFLHRDLAARNCMLRDDMTVCVADFGLSKKIYSGDYYRQGRIAKMPVKWIAVESLADRVFTVKSDVWAFGVTMWEIATRGMTPYPGVQNHEIYDYLLEGHRLKQPSDCLDELYNIMLTCWRADPLDRPDFTKVKQMLTNLSEKLSDKKDIIYINTTVSEEDDEEQDGPVLTSSPSCSRQATDTAVVKVDVHESSTADEDDRYVIVVPSEDTDALGQSSTVDIPLLAATNLEQDTADSSGDGTELQQVSCDTTHLL</sequence>
<dbReference type="GO" id="GO:0005886">
    <property type="term" value="C:plasma membrane"/>
    <property type="evidence" value="ECO:0007669"/>
    <property type="project" value="UniProtKB-SubCell"/>
</dbReference>
<dbReference type="FunFam" id="3.30.200.20:FF:000111">
    <property type="entry name" value="Tyrosine-protein kinase receptor TYRO3"/>
    <property type="match status" value="1"/>
</dbReference>
<dbReference type="GO" id="GO:0001541">
    <property type="term" value="P:ovarian follicle development"/>
    <property type="evidence" value="ECO:0007669"/>
    <property type="project" value="TreeGrafter"/>
</dbReference>
<keyword evidence="19" id="KW-1015">Disulfide bond</keyword>
<dbReference type="InterPro" id="IPR013783">
    <property type="entry name" value="Ig-like_fold"/>
</dbReference>
<keyword evidence="16" id="KW-0297">G-protein coupled receptor</keyword>
<evidence type="ECO:0000259" key="27">
    <source>
        <dbReference type="PROSITE" id="PS50011"/>
    </source>
</evidence>
<dbReference type="Gene3D" id="1.20.1070.10">
    <property type="entry name" value="Rhodopsin 7-helix transmembrane proteins"/>
    <property type="match status" value="1"/>
</dbReference>
<dbReference type="GO" id="GO:0007189">
    <property type="term" value="P:adenylate cyclase-activating G protein-coupled receptor signaling pathway"/>
    <property type="evidence" value="ECO:0007669"/>
    <property type="project" value="TreeGrafter"/>
</dbReference>
<dbReference type="SUPFAM" id="SSF49265">
    <property type="entry name" value="Fibronectin type III"/>
    <property type="match status" value="1"/>
</dbReference>
<evidence type="ECO:0000256" key="17">
    <source>
        <dbReference type="ARBA" id="ARBA00023136"/>
    </source>
</evidence>
<dbReference type="Pfam" id="PF07679">
    <property type="entry name" value="I-set"/>
    <property type="match status" value="1"/>
</dbReference>
<dbReference type="GO" id="GO:0008584">
    <property type="term" value="P:male gonad development"/>
    <property type="evidence" value="ECO:0007669"/>
    <property type="project" value="TreeGrafter"/>
</dbReference>
<dbReference type="SMART" id="SM00060">
    <property type="entry name" value="FN3"/>
    <property type="match status" value="2"/>
</dbReference>
<keyword evidence="32" id="KW-1185">Reference proteome</keyword>
<feature type="domain" description="Fibronectin type-III" evidence="30">
    <location>
        <begin position="809"/>
        <end position="903"/>
    </location>
</feature>
<dbReference type="InterPro" id="IPR017452">
    <property type="entry name" value="GPCR_Rhodpsn_7TM"/>
</dbReference>
<evidence type="ECO:0000256" key="18">
    <source>
        <dbReference type="ARBA" id="ARBA00023137"/>
    </source>
</evidence>
<dbReference type="GO" id="GO:0007200">
    <property type="term" value="P:phospholipase C-activating G protein-coupled receptor signaling pathway"/>
    <property type="evidence" value="ECO:0007669"/>
    <property type="project" value="TreeGrafter"/>
</dbReference>
<evidence type="ECO:0000256" key="8">
    <source>
        <dbReference type="ARBA" id="ARBA00022679"/>
    </source>
</evidence>
<dbReference type="InterPro" id="IPR002131">
    <property type="entry name" value="Gphrmn_rcpt_fam"/>
</dbReference>
<dbReference type="PANTHER" id="PTHR24372:SF1">
    <property type="entry name" value="LUTROPIN-CHORIOGONADOTROPIC HORMONE RECEPTOR"/>
    <property type="match status" value="1"/>
</dbReference>
<keyword evidence="10" id="KW-0732">Signal</keyword>
<feature type="domain" description="Ig-like" evidence="29">
    <location>
        <begin position="721"/>
        <end position="796"/>
    </location>
</feature>
<evidence type="ECO:0000256" key="23">
    <source>
        <dbReference type="ARBA" id="ARBA00023319"/>
    </source>
</evidence>
<dbReference type="Gene3D" id="2.60.40.10">
    <property type="entry name" value="Immunoglobulins"/>
    <property type="match status" value="4"/>
</dbReference>
<dbReference type="GO" id="GO:0004964">
    <property type="term" value="F:luteinizing hormone receptor activity"/>
    <property type="evidence" value="ECO:0007669"/>
    <property type="project" value="TreeGrafter"/>
</dbReference>
<evidence type="ECO:0000256" key="4">
    <source>
        <dbReference type="ARBA" id="ARBA00011902"/>
    </source>
</evidence>
<evidence type="ECO:0000256" key="3">
    <source>
        <dbReference type="ARBA" id="ARBA00006692"/>
    </source>
</evidence>
<evidence type="ECO:0000256" key="21">
    <source>
        <dbReference type="ARBA" id="ARBA00023180"/>
    </source>
</evidence>
<dbReference type="EC" id="2.7.10.1" evidence="4"/>
<evidence type="ECO:0000256" key="14">
    <source>
        <dbReference type="ARBA" id="ARBA00022840"/>
    </source>
</evidence>
<dbReference type="InterPro" id="IPR036179">
    <property type="entry name" value="Ig-like_dom_sf"/>
</dbReference>
<keyword evidence="15 26" id="KW-1133">Transmembrane helix</keyword>
<dbReference type="FunFam" id="2.60.40.10:FF:000296">
    <property type="entry name" value="Tyrosine-protein kinase receptor TYRO3"/>
    <property type="match status" value="1"/>
</dbReference>
<dbReference type="CDD" id="cd00063">
    <property type="entry name" value="FN3"/>
    <property type="match status" value="2"/>
</dbReference>
<dbReference type="GO" id="GO:0022602">
    <property type="term" value="P:ovulation cycle process"/>
    <property type="evidence" value="ECO:0007669"/>
    <property type="project" value="TreeGrafter"/>
</dbReference>
<dbReference type="InterPro" id="IPR013098">
    <property type="entry name" value="Ig_I-set"/>
</dbReference>
<dbReference type="PROSITE" id="PS50835">
    <property type="entry name" value="IG_LIKE"/>
    <property type="match status" value="2"/>
</dbReference>
<dbReference type="Pfam" id="PF13927">
    <property type="entry name" value="Ig_3"/>
    <property type="match status" value="1"/>
</dbReference>
<feature type="transmembrane region" description="Helical" evidence="26">
    <location>
        <begin position="194"/>
        <end position="215"/>
    </location>
</feature>
<protein>
    <recommendedName>
        <fullName evidence="4">receptor protein-tyrosine kinase</fullName>
        <ecNumber evidence="4">2.7.10.1</ecNumber>
    </recommendedName>
</protein>
<evidence type="ECO:0000256" key="12">
    <source>
        <dbReference type="ARBA" id="ARBA00022741"/>
    </source>
</evidence>
<evidence type="ECO:0000256" key="2">
    <source>
        <dbReference type="ARBA" id="ARBA00004651"/>
    </source>
</evidence>
<keyword evidence="12 24" id="KW-0547">Nucleotide-binding</keyword>
<dbReference type="PROSITE" id="PS00107">
    <property type="entry name" value="PROTEIN_KINASE_ATP"/>
    <property type="match status" value="1"/>
</dbReference>
<keyword evidence="23" id="KW-0393">Immunoglobulin domain</keyword>
<dbReference type="SMART" id="SM00219">
    <property type="entry name" value="TyrKc"/>
    <property type="match status" value="1"/>
</dbReference>
<feature type="transmembrane region" description="Helical" evidence="26">
    <location>
        <begin position="1014"/>
        <end position="1037"/>
    </location>
</feature>
<gene>
    <name evidence="31" type="ORF">QTP70_032674</name>
</gene>
<dbReference type="InterPro" id="IPR008266">
    <property type="entry name" value="Tyr_kinase_AS"/>
</dbReference>
<reference evidence="31" key="1">
    <citation type="submission" date="2023-06" db="EMBL/GenBank/DDBJ databases">
        <title>Male Hemibagrus guttatus genome.</title>
        <authorList>
            <person name="Bian C."/>
        </authorList>
    </citation>
    <scope>NUCLEOTIDE SEQUENCE</scope>
    <source>
        <strain evidence="31">Male_cb2023</strain>
        <tissue evidence="31">Muscle</tissue>
    </source>
</reference>
<dbReference type="PROSITE" id="PS50853">
    <property type="entry name" value="FN3"/>
    <property type="match status" value="2"/>
</dbReference>
<evidence type="ECO:0000259" key="29">
    <source>
        <dbReference type="PROSITE" id="PS50835"/>
    </source>
</evidence>
<organism evidence="31 32">
    <name type="scientific">Hemibagrus guttatus</name>
    <dbReference type="NCBI Taxonomy" id="175788"/>
    <lineage>
        <taxon>Eukaryota</taxon>
        <taxon>Metazoa</taxon>
        <taxon>Chordata</taxon>
        <taxon>Craniata</taxon>
        <taxon>Vertebrata</taxon>
        <taxon>Euteleostomi</taxon>
        <taxon>Actinopterygii</taxon>
        <taxon>Neopterygii</taxon>
        <taxon>Teleostei</taxon>
        <taxon>Ostariophysi</taxon>
        <taxon>Siluriformes</taxon>
        <taxon>Bagridae</taxon>
        <taxon>Hemibagrus</taxon>
    </lineage>
</organism>
<feature type="transmembrane region" description="Helical" evidence="26">
    <location>
        <begin position="313"/>
        <end position="336"/>
    </location>
</feature>
<feature type="transmembrane region" description="Helical" evidence="26">
    <location>
        <begin position="356"/>
        <end position="380"/>
    </location>
</feature>
<keyword evidence="9 26" id="KW-0812">Transmembrane</keyword>
<dbReference type="InterPro" id="IPR032675">
    <property type="entry name" value="LRR_dom_sf"/>
</dbReference>
<comment type="subcellular location">
    <subcellularLocation>
        <location evidence="2">Cell membrane</location>
        <topology evidence="2">Multi-pass membrane protein</topology>
    </subcellularLocation>
    <subcellularLocation>
        <location evidence="1">Cell membrane</location>
        <topology evidence="1">Single-pass type I membrane protein</topology>
    </subcellularLocation>
</comment>
<feature type="transmembrane region" description="Helical" evidence="26">
    <location>
        <begin position="227"/>
        <end position="248"/>
    </location>
</feature>